<evidence type="ECO:0000256" key="1">
    <source>
        <dbReference type="SAM" id="Phobius"/>
    </source>
</evidence>
<keyword evidence="1" id="KW-0812">Transmembrane</keyword>
<keyword evidence="1" id="KW-1133">Transmembrane helix</keyword>
<reference evidence="2 3" key="1">
    <citation type="submission" date="2019-03" db="EMBL/GenBank/DDBJ databases">
        <title>Genomic Encyclopedia of Archaeal and Bacterial Type Strains, Phase II (KMG-II): from individual species to whole genera.</title>
        <authorList>
            <person name="Goeker M."/>
        </authorList>
    </citation>
    <scope>NUCLEOTIDE SEQUENCE [LARGE SCALE GENOMIC DNA]</scope>
    <source>
        <strain evidence="2 3">ATCC 35214</strain>
    </source>
</reference>
<evidence type="ECO:0000313" key="3">
    <source>
        <dbReference type="Proteomes" id="UP000295757"/>
    </source>
</evidence>
<keyword evidence="3" id="KW-1185">Reference proteome</keyword>
<feature type="transmembrane region" description="Helical" evidence="1">
    <location>
        <begin position="87"/>
        <end position="106"/>
    </location>
</feature>
<dbReference type="RefSeq" id="WP_134110094.1">
    <property type="nucleotide sequence ID" value="NZ_SOCN01000001.1"/>
</dbReference>
<dbReference type="AlphaFoldDB" id="A0A4R7UCM7"/>
<gene>
    <name evidence="2" type="ORF">BCF59_0086</name>
</gene>
<evidence type="ECO:0000313" key="2">
    <source>
        <dbReference type="EMBL" id="TDV24139.1"/>
    </source>
</evidence>
<comment type="caution">
    <text evidence="2">The sequence shown here is derived from an EMBL/GenBank/DDBJ whole genome shotgun (WGS) entry which is preliminary data.</text>
</comment>
<protein>
    <submittedName>
        <fullName evidence="2">Uncharacterized protein</fullName>
    </submittedName>
</protein>
<proteinExistence type="predicted"/>
<dbReference type="EMBL" id="SOCN01000001">
    <property type="protein sequence ID" value="TDV24139.1"/>
    <property type="molecule type" value="Genomic_DNA"/>
</dbReference>
<name>A0A4R7UCM7_9BACT</name>
<keyword evidence="1" id="KW-0472">Membrane</keyword>
<accession>A0A4R7UCM7</accession>
<dbReference type="Proteomes" id="UP000295757">
    <property type="component" value="Unassembled WGS sequence"/>
</dbReference>
<dbReference type="OrthoDB" id="9975352at2"/>
<sequence>MKQNKKIDNSTDLAILRTKFDLLISLELQKIYKIKKPNKSTLDYKTTITQLQKQLKNYSIKSKDLKINYLAFCKIRRNYYLKKYNKWVILVVLIVFIIVLAIAIPLSI</sequence>
<organism evidence="2 3">
    <name type="scientific">Mycoplasmopsis mustelae</name>
    <dbReference type="NCBI Taxonomy" id="171289"/>
    <lineage>
        <taxon>Bacteria</taxon>
        <taxon>Bacillati</taxon>
        <taxon>Mycoplasmatota</taxon>
        <taxon>Mycoplasmoidales</taxon>
        <taxon>Metamycoplasmataceae</taxon>
        <taxon>Mycoplasmopsis</taxon>
    </lineage>
</organism>